<dbReference type="Proteomes" id="UP001626536">
    <property type="component" value="Chromosome"/>
</dbReference>
<dbReference type="RefSeq" id="WP_407337815.1">
    <property type="nucleotide sequence ID" value="NZ_CP136862.1"/>
</dbReference>
<keyword evidence="3" id="KW-1185">Reference proteome</keyword>
<name>A0ABZ0HMJ3_9HYPH</name>
<dbReference type="EMBL" id="CP136862">
    <property type="protein sequence ID" value="WOJ88378.1"/>
    <property type="molecule type" value="Genomic_DNA"/>
</dbReference>
<gene>
    <name evidence="2" type="ORF">RZS28_11060</name>
</gene>
<keyword evidence="1" id="KW-0175">Coiled coil</keyword>
<reference evidence="2 3" key="1">
    <citation type="submission" date="2023-10" db="EMBL/GenBank/DDBJ databases">
        <title>Novel methanotroph of the genus Methylocapsa from a subarctic wetland.</title>
        <authorList>
            <person name="Belova S.E."/>
            <person name="Oshkin I.Y."/>
            <person name="Miroshnikov K."/>
            <person name="Dedysh S.N."/>
        </authorList>
    </citation>
    <scope>NUCLEOTIDE SEQUENCE [LARGE SCALE GENOMIC DNA]</scope>
    <source>
        <strain evidence="2 3">RX1</strain>
    </source>
</reference>
<accession>A0ABZ0HMJ3</accession>
<feature type="coiled-coil region" evidence="1">
    <location>
        <begin position="61"/>
        <end position="104"/>
    </location>
</feature>
<evidence type="ECO:0000313" key="2">
    <source>
        <dbReference type="EMBL" id="WOJ88378.1"/>
    </source>
</evidence>
<evidence type="ECO:0000256" key="1">
    <source>
        <dbReference type="SAM" id="Coils"/>
    </source>
</evidence>
<proteinExistence type="predicted"/>
<organism evidence="2 3">
    <name type="scientific">Methylocapsa polymorpha</name>
    <dbReference type="NCBI Taxonomy" id="3080828"/>
    <lineage>
        <taxon>Bacteria</taxon>
        <taxon>Pseudomonadati</taxon>
        <taxon>Pseudomonadota</taxon>
        <taxon>Alphaproteobacteria</taxon>
        <taxon>Hyphomicrobiales</taxon>
        <taxon>Beijerinckiaceae</taxon>
        <taxon>Methylocapsa</taxon>
    </lineage>
</organism>
<sequence>MSDTLLDLQALIPDLAPAVERRELGDRLTIITNTLREFPGEIERLDALLDIAALTKFAADLAELRDDAADAAEALKTAQKSDELREAKDAFEALRKTLARVGRQVTEHWRSIVEREFRPLIAFGMLLERVDNLADLGRRMQSCAHEALASKQNNRLSDLRPIVRRLMLEAERLHTERAASVGAIPGVGDFLSAVGDQRATLALVTPAVLDWLKENGALENFKVSA</sequence>
<protein>
    <submittedName>
        <fullName evidence="2">Uncharacterized protein</fullName>
    </submittedName>
</protein>
<evidence type="ECO:0000313" key="3">
    <source>
        <dbReference type="Proteomes" id="UP001626536"/>
    </source>
</evidence>